<keyword evidence="4 5" id="KW-0472">Membrane</keyword>
<evidence type="ECO:0000256" key="1">
    <source>
        <dbReference type="ARBA" id="ARBA00004141"/>
    </source>
</evidence>
<comment type="subcellular location">
    <subcellularLocation>
        <location evidence="1">Membrane</location>
        <topology evidence="1">Multi-pass membrane protein</topology>
    </subcellularLocation>
</comment>
<feature type="transmembrane region" description="Helical" evidence="5">
    <location>
        <begin position="43"/>
        <end position="62"/>
    </location>
</feature>
<dbReference type="EMBL" id="JABFBC010000002">
    <property type="protein sequence ID" value="NNU81341.1"/>
    <property type="molecule type" value="Genomic_DNA"/>
</dbReference>
<dbReference type="InterPro" id="IPR007016">
    <property type="entry name" value="O-antigen_ligase-rel_domated"/>
</dbReference>
<reference evidence="7 8" key="1">
    <citation type="submission" date="2020-05" db="EMBL/GenBank/DDBJ databases">
        <title>Gimesia benthica sp. nov., a novel planctomycete isolated from a deep-sea water sample of the Northwest Indian Ocean.</title>
        <authorList>
            <person name="Wang J."/>
            <person name="Ruan C."/>
            <person name="Song L."/>
            <person name="Zhu Y."/>
            <person name="Li A."/>
            <person name="Zheng X."/>
            <person name="Wang L."/>
            <person name="Lu Z."/>
            <person name="Huang Y."/>
            <person name="Du W."/>
            <person name="Zhou Y."/>
            <person name="Huang L."/>
            <person name="Dai X."/>
        </authorList>
    </citation>
    <scope>NUCLEOTIDE SEQUENCE [LARGE SCALE GENOMIC DNA]</scope>
    <source>
        <strain evidence="7 8">YYQ-30</strain>
    </source>
</reference>
<feature type="transmembrane region" description="Helical" evidence="5">
    <location>
        <begin position="105"/>
        <end position="123"/>
    </location>
</feature>
<evidence type="ECO:0000313" key="7">
    <source>
        <dbReference type="EMBL" id="NNU81341.1"/>
    </source>
</evidence>
<sequence>MPSDTTRSPATDAGWPPAALAMVAAATTLVSLGLMIGGLTETALAIPLAQYLCITVLLYSLALGMRPVPATVAWPWLALAAIVVTAFVAGILSDGVYRGSALRRLQIVVSYIALAPAVAWLAARRDGTRHAFVLALIAGPLLHIPLVLAAALFEDRLGYGPLLVINIPYFHVRLWGVVLAAALAATLGLMACRPPSRQAVGFAVTAVLSAALFWSGSRVGLLGLVAAILLLPLLTGRKGLGALPAFAAGLLLGILLSLPVPIPDPNLGFVENFMPAAEMPAAEMAALSPDAVLSGRLTLWVMTWEQILKAPLVGNGFEQFAFFHENARAPDIPIFWHPHNAVLQFLFDFGFVGGTALIVLLLALWIRALRLTLRHPEPARIAAHLALTALAAMSLVEGVLYYEATLLVVALCFGLTLGRPAAPGARA</sequence>
<evidence type="ECO:0000256" key="4">
    <source>
        <dbReference type="ARBA" id="ARBA00023136"/>
    </source>
</evidence>
<dbReference type="GO" id="GO:0016874">
    <property type="term" value="F:ligase activity"/>
    <property type="evidence" value="ECO:0007669"/>
    <property type="project" value="UniProtKB-KW"/>
</dbReference>
<keyword evidence="3 5" id="KW-1133">Transmembrane helix</keyword>
<keyword evidence="8" id="KW-1185">Reference proteome</keyword>
<evidence type="ECO:0000313" key="8">
    <source>
        <dbReference type="Proteomes" id="UP000572377"/>
    </source>
</evidence>
<dbReference type="GO" id="GO:0016020">
    <property type="term" value="C:membrane"/>
    <property type="evidence" value="ECO:0007669"/>
    <property type="project" value="UniProtKB-SubCell"/>
</dbReference>
<dbReference type="Pfam" id="PF04932">
    <property type="entry name" value="Wzy_C"/>
    <property type="match status" value="1"/>
</dbReference>
<feature type="transmembrane region" description="Helical" evidence="5">
    <location>
        <begin position="401"/>
        <end position="418"/>
    </location>
</feature>
<dbReference type="PANTHER" id="PTHR37422:SF13">
    <property type="entry name" value="LIPOPOLYSACCHARIDE BIOSYNTHESIS PROTEIN PA4999-RELATED"/>
    <property type="match status" value="1"/>
</dbReference>
<dbReference type="PANTHER" id="PTHR37422">
    <property type="entry name" value="TEICHURONIC ACID BIOSYNTHESIS PROTEIN TUAE"/>
    <property type="match status" value="1"/>
</dbReference>
<feature type="transmembrane region" description="Helical" evidence="5">
    <location>
        <begin position="211"/>
        <end position="234"/>
    </location>
</feature>
<dbReference type="RefSeq" id="WP_171326188.1">
    <property type="nucleotide sequence ID" value="NZ_JABFBC010000002.1"/>
</dbReference>
<keyword evidence="2 5" id="KW-0812">Transmembrane</keyword>
<keyword evidence="7" id="KW-0436">Ligase</keyword>
<gene>
    <name evidence="7" type="ORF">HMH01_12925</name>
</gene>
<feature type="transmembrane region" description="Helical" evidence="5">
    <location>
        <begin position="74"/>
        <end position="93"/>
    </location>
</feature>
<feature type="domain" description="O-antigen ligase-related" evidence="6">
    <location>
        <begin position="204"/>
        <end position="357"/>
    </location>
</feature>
<feature type="transmembrane region" description="Helical" evidence="5">
    <location>
        <begin position="129"/>
        <end position="153"/>
    </location>
</feature>
<protein>
    <submittedName>
        <fullName evidence="7">O-antigen ligase family protein</fullName>
    </submittedName>
</protein>
<feature type="transmembrane region" description="Helical" evidence="5">
    <location>
        <begin position="241"/>
        <end position="262"/>
    </location>
</feature>
<feature type="transmembrane region" description="Helical" evidence="5">
    <location>
        <begin position="15"/>
        <end position="36"/>
    </location>
</feature>
<dbReference type="Proteomes" id="UP000572377">
    <property type="component" value="Unassembled WGS sequence"/>
</dbReference>
<comment type="caution">
    <text evidence="7">The sequence shown here is derived from an EMBL/GenBank/DDBJ whole genome shotgun (WGS) entry which is preliminary data.</text>
</comment>
<evidence type="ECO:0000256" key="5">
    <source>
        <dbReference type="SAM" id="Phobius"/>
    </source>
</evidence>
<dbReference type="AlphaFoldDB" id="A0A849L5C7"/>
<organism evidence="7 8">
    <name type="scientific">Halovulum dunhuangense</name>
    <dbReference type="NCBI Taxonomy" id="1505036"/>
    <lineage>
        <taxon>Bacteria</taxon>
        <taxon>Pseudomonadati</taxon>
        <taxon>Pseudomonadota</taxon>
        <taxon>Alphaproteobacteria</taxon>
        <taxon>Rhodobacterales</taxon>
        <taxon>Paracoccaceae</taxon>
        <taxon>Halovulum</taxon>
    </lineage>
</organism>
<evidence type="ECO:0000256" key="2">
    <source>
        <dbReference type="ARBA" id="ARBA00022692"/>
    </source>
</evidence>
<proteinExistence type="predicted"/>
<name>A0A849L5C7_9RHOB</name>
<feature type="transmembrane region" description="Helical" evidence="5">
    <location>
        <begin position="174"/>
        <end position="191"/>
    </location>
</feature>
<evidence type="ECO:0000256" key="3">
    <source>
        <dbReference type="ARBA" id="ARBA00022989"/>
    </source>
</evidence>
<accession>A0A849L5C7</accession>
<feature type="transmembrane region" description="Helical" evidence="5">
    <location>
        <begin position="345"/>
        <end position="366"/>
    </location>
</feature>
<dbReference type="InterPro" id="IPR051533">
    <property type="entry name" value="WaaL-like"/>
</dbReference>
<evidence type="ECO:0000259" key="6">
    <source>
        <dbReference type="Pfam" id="PF04932"/>
    </source>
</evidence>